<feature type="region of interest" description="Disordered" evidence="1">
    <location>
        <begin position="141"/>
        <end position="182"/>
    </location>
</feature>
<sequence length="182" mass="21105">MEKHGQDVHKRVHGRALAQGRPYAVRWATFRKSRVQQLMLTAAINGMDSGPLTKTTPSGVVKVVNPPRDLQLAKEVQHDDEALQQFHAQLWKRIDRYKRHKLDSKGDDEFLKAWPQEDHDIHHGILALDKSLRKAAKATIKQEELFSTPPLTPRTKKDQAEKEKRRSLFREQKRRSQLTIPN</sequence>
<evidence type="ECO:0000313" key="2">
    <source>
        <dbReference type="EMBL" id="CAD9106678.1"/>
    </source>
</evidence>
<accession>A0A7S1PVT4</accession>
<reference evidence="2" key="1">
    <citation type="submission" date="2021-01" db="EMBL/GenBank/DDBJ databases">
        <authorList>
            <person name="Corre E."/>
            <person name="Pelletier E."/>
            <person name="Niang G."/>
            <person name="Scheremetjew M."/>
            <person name="Finn R."/>
            <person name="Kale V."/>
            <person name="Holt S."/>
            <person name="Cochrane G."/>
            <person name="Meng A."/>
            <person name="Brown T."/>
            <person name="Cohen L."/>
        </authorList>
    </citation>
    <scope>NUCLEOTIDE SEQUENCE</scope>
    <source>
        <strain evidence="2">OF101</strain>
    </source>
</reference>
<dbReference type="EMBL" id="HBGE01017146">
    <property type="protein sequence ID" value="CAD9106678.1"/>
    <property type="molecule type" value="Transcribed_RNA"/>
</dbReference>
<gene>
    <name evidence="2" type="ORF">ACAT0790_LOCUS10205</name>
</gene>
<name>A0A7S1PVT4_ALECA</name>
<proteinExistence type="predicted"/>
<evidence type="ECO:0000256" key="1">
    <source>
        <dbReference type="SAM" id="MobiDB-lite"/>
    </source>
</evidence>
<dbReference type="AlphaFoldDB" id="A0A7S1PVT4"/>
<feature type="compositionally biased region" description="Basic and acidic residues" evidence="1">
    <location>
        <begin position="155"/>
        <end position="171"/>
    </location>
</feature>
<protein>
    <submittedName>
        <fullName evidence="2">Uncharacterized protein</fullName>
    </submittedName>
</protein>
<organism evidence="2">
    <name type="scientific">Alexandrium catenella</name>
    <name type="common">Red tide dinoflagellate</name>
    <name type="synonym">Gonyaulax catenella</name>
    <dbReference type="NCBI Taxonomy" id="2925"/>
    <lineage>
        <taxon>Eukaryota</taxon>
        <taxon>Sar</taxon>
        <taxon>Alveolata</taxon>
        <taxon>Dinophyceae</taxon>
        <taxon>Gonyaulacales</taxon>
        <taxon>Pyrocystaceae</taxon>
        <taxon>Alexandrium</taxon>
    </lineage>
</organism>